<gene>
    <name evidence="2" type="ORF">CROQUDRAFT_647933</name>
</gene>
<evidence type="ECO:0000313" key="3">
    <source>
        <dbReference type="Proteomes" id="UP000886653"/>
    </source>
</evidence>
<name>A0A9P6NGY4_9BASI</name>
<feature type="region of interest" description="Disordered" evidence="1">
    <location>
        <begin position="444"/>
        <end position="510"/>
    </location>
</feature>
<proteinExistence type="predicted"/>
<comment type="caution">
    <text evidence="2">The sequence shown here is derived from an EMBL/GenBank/DDBJ whole genome shotgun (WGS) entry which is preliminary data.</text>
</comment>
<reference evidence="2" key="1">
    <citation type="submission" date="2013-11" db="EMBL/GenBank/DDBJ databases">
        <title>Genome sequence of the fusiform rust pathogen reveals effectors for host alternation and coevolution with pine.</title>
        <authorList>
            <consortium name="DOE Joint Genome Institute"/>
            <person name="Smith K."/>
            <person name="Pendleton A."/>
            <person name="Kubisiak T."/>
            <person name="Anderson C."/>
            <person name="Salamov A."/>
            <person name="Aerts A."/>
            <person name="Riley R."/>
            <person name="Clum A."/>
            <person name="Lindquist E."/>
            <person name="Ence D."/>
            <person name="Campbell M."/>
            <person name="Kronenberg Z."/>
            <person name="Feau N."/>
            <person name="Dhillon B."/>
            <person name="Hamelin R."/>
            <person name="Burleigh J."/>
            <person name="Smith J."/>
            <person name="Yandell M."/>
            <person name="Nelson C."/>
            <person name="Grigoriev I."/>
            <person name="Davis J."/>
        </authorList>
    </citation>
    <scope>NUCLEOTIDE SEQUENCE</scope>
    <source>
        <strain evidence="2">G11</strain>
    </source>
</reference>
<evidence type="ECO:0000256" key="1">
    <source>
        <dbReference type="SAM" id="MobiDB-lite"/>
    </source>
</evidence>
<protein>
    <submittedName>
        <fullName evidence="2">Uncharacterized protein</fullName>
    </submittedName>
</protein>
<dbReference type="OrthoDB" id="2500354at2759"/>
<sequence length="681" mass="75242">MSHLLLHQGIDCCANQLELCNAVRIALQPFALVEGNGNQSFPHQNITTALECLWDVERNDSLLRRINSAIRRKRVQTDHLSPSNTYKEIRHQRRVNLAQLSILWMKMHTLTGFWLESSSTSEINQHPDNLGQQFVHHYFRLSSTDYHLNCTRPFLTRLLETEDSIELYLNAAQDLRRLSNTVQSSHFKLTSSLKDNDQDWWNCLKSIQKSLGLNQSSDMSWKEITRSCLDQLTKQTFNWLIGAEKASNELLLSTMNLRTYLIKDPVMIPEGETGTNCTSLKIHRQLDSSNLSDGILDQSEPSVDELASSVALEEASHPPDVPLGQSSTPMIVAKPMSLHLEQEPFKHTNNNLCTNDRTLIDLPLGQSSHSGLGRETEAIERPLDHPASCVDSSKSTTVSHTPGFLVAHDVQPSDTPLYTSRIVKKIISVLDPIVQVLGKHGDTNVQISEKNGTTGPTTPSPSKLDRQPSRMPSQTAIDSSRSPLQSNNHPSISQSIPSLQESDVASSEAEVNLCSSEVKKLHVDLNQPAPGVENKNGDQNHIVGTERPEETIFSHPLQHDHTPLLDSNAKFSNEGSESAVLATLDSSTHRSISLPAQGGQDLSASMNLVVETEINPHSSSQHFGSLQQSRVDISSGHIDSSHALTSINSTNIGPCTPLSPTFELDTEPVSFVSFFFSSVLS</sequence>
<evidence type="ECO:0000313" key="2">
    <source>
        <dbReference type="EMBL" id="KAG0144002.1"/>
    </source>
</evidence>
<feature type="compositionally biased region" description="Low complexity" evidence="1">
    <location>
        <begin position="452"/>
        <end position="462"/>
    </location>
</feature>
<organism evidence="2 3">
    <name type="scientific">Cronartium quercuum f. sp. fusiforme G11</name>
    <dbReference type="NCBI Taxonomy" id="708437"/>
    <lineage>
        <taxon>Eukaryota</taxon>
        <taxon>Fungi</taxon>
        <taxon>Dikarya</taxon>
        <taxon>Basidiomycota</taxon>
        <taxon>Pucciniomycotina</taxon>
        <taxon>Pucciniomycetes</taxon>
        <taxon>Pucciniales</taxon>
        <taxon>Coleosporiaceae</taxon>
        <taxon>Cronartium</taxon>
    </lineage>
</organism>
<dbReference type="Proteomes" id="UP000886653">
    <property type="component" value="Unassembled WGS sequence"/>
</dbReference>
<accession>A0A9P6NGY4</accession>
<keyword evidence="3" id="KW-1185">Reference proteome</keyword>
<dbReference type="EMBL" id="MU167305">
    <property type="protein sequence ID" value="KAG0144002.1"/>
    <property type="molecule type" value="Genomic_DNA"/>
</dbReference>
<dbReference type="AlphaFoldDB" id="A0A9P6NGY4"/>
<feature type="compositionally biased region" description="Polar residues" evidence="1">
    <location>
        <begin position="470"/>
        <end position="505"/>
    </location>
</feature>